<organism evidence="5">
    <name type="scientific">mine drainage metagenome</name>
    <dbReference type="NCBI Taxonomy" id="410659"/>
    <lineage>
        <taxon>unclassified sequences</taxon>
        <taxon>metagenomes</taxon>
        <taxon>ecological metagenomes</taxon>
    </lineage>
</organism>
<dbReference type="Pfam" id="PF03775">
    <property type="entry name" value="MinC_C"/>
    <property type="match status" value="1"/>
</dbReference>
<reference evidence="5" key="1">
    <citation type="submission" date="2013-08" db="EMBL/GenBank/DDBJ databases">
        <authorList>
            <person name="Mendez C."/>
            <person name="Richter M."/>
            <person name="Ferrer M."/>
            <person name="Sanchez J."/>
        </authorList>
    </citation>
    <scope>NUCLEOTIDE SEQUENCE</scope>
</reference>
<gene>
    <name evidence="5" type="ORF">B1B_09836</name>
</gene>
<dbReference type="InterPro" id="IPR016098">
    <property type="entry name" value="CAP/MinC_C"/>
</dbReference>
<feature type="non-terminal residue" evidence="5">
    <location>
        <position position="1"/>
    </location>
</feature>
<name>T1AAS4_9ZZZZ</name>
<dbReference type="GO" id="GO:0000917">
    <property type="term" value="P:division septum assembly"/>
    <property type="evidence" value="ECO:0007669"/>
    <property type="project" value="UniProtKB-KW"/>
</dbReference>
<keyword evidence="3" id="KW-0131">Cell cycle</keyword>
<evidence type="ECO:0000256" key="1">
    <source>
        <dbReference type="ARBA" id="ARBA00022618"/>
    </source>
</evidence>
<dbReference type="PANTHER" id="PTHR34108:SF1">
    <property type="entry name" value="SEPTUM SITE-DETERMINING PROTEIN MINC"/>
    <property type="match status" value="1"/>
</dbReference>
<evidence type="ECO:0000256" key="2">
    <source>
        <dbReference type="ARBA" id="ARBA00023210"/>
    </source>
</evidence>
<keyword evidence="1" id="KW-0132">Cell division</keyword>
<dbReference type="InterPro" id="IPR036145">
    <property type="entry name" value="MinC_C_sf"/>
</dbReference>
<accession>T1AAS4</accession>
<dbReference type="GO" id="GO:0000902">
    <property type="term" value="P:cell morphogenesis"/>
    <property type="evidence" value="ECO:0007669"/>
    <property type="project" value="InterPro"/>
</dbReference>
<proteinExistence type="predicted"/>
<dbReference type="PANTHER" id="PTHR34108">
    <property type="entry name" value="SEPTUM SITE-DETERMINING PROTEIN MINC"/>
    <property type="match status" value="1"/>
</dbReference>
<dbReference type="SUPFAM" id="SSF63848">
    <property type="entry name" value="Cell-division inhibitor MinC, C-terminal domain"/>
    <property type="match status" value="1"/>
</dbReference>
<dbReference type="AlphaFoldDB" id="T1AAS4"/>
<dbReference type="Gene3D" id="2.160.20.70">
    <property type="match status" value="1"/>
</dbReference>
<protein>
    <submittedName>
        <fullName evidence="5">Septum formation inhibitor MinC</fullName>
    </submittedName>
</protein>
<sequence>TFDGSVIVMGDVNAGAEIVATGDVLVFGNLRGIVHAGARGDEEARVCAWRLQPVQLRIGRLIARPPDGAAEEALVPEMASVSEGRVVIERVARLEEGRTARG</sequence>
<dbReference type="InterPro" id="IPR005526">
    <property type="entry name" value="Septum_form_inhib_MinC_C"/>
</dbReference>
<evidence type="ECO:0000259" key="4">
    <source>
        <dbReference type="Pfam" id="PF03775"/>
    </source>
</evidence>
<dbReference type="InterPro" id="IPR013033">
    <property type="entry name" value="MinC"/>
</dbReference>
<comment type="caution">
    <text evidence="5">The sequence shown here is derived from an EMBL/GenBank/DDBJ whole genome shotgun (WGS) entry which is preliminary data.</text>
</comment>
<evidence type="ECO:0000256" key="3">
    <source>
        <dbReference type="ARBA" id="ARBA00023306"/>
    </source>
</evidence>
<dbReference type="GO" id="GO:1901891">
    <property type="term" value="P:regulation of cell septum assembly"/>
    <property type="evidence" value="ECO:0007669"/>
    <property type="project" value="InterPro"/>
</dbReference>
<dbReference type="EMBL" id="AUZY01006510">
    <property type="protein sequence ID" value="EQD54112.1"/>
    <property type="molecule type" value="Genomic_DNA"/>
</dbReference>
<reference evidence="5" key="2">
    <citation type="journal article" date="2014" name="ISME J.">
        <title>Microbial stratification in low pH oxic and suboxic macroscopic growths along an acid mine drainage.</title>
        <authorList>
            <person name="Mendez-Garcia C."/>
            <person name="Mesa V."/>
            <person name="Sprenger R.R."/>
            <person name="Richter M."/>
            <person name="Diez M.S."/>
            <person name="Solano J."/>
            <person name="Bargiela R."/>
            <person name="Golyshina O.V."/>
            <person name="Manteca A."/>
            <person name="Ramos J.L."/>
            <person name="Gallego J.R."/>
            <person name="Llorente I."/>
            <person name="Martins Dos Santos V.A."/>
            <person name="Jensen O.N."/>
            <person name="Pelaez A.I."/>
            <person name="Sanchez J."/>
            <person name="Ferrer M."/>
        </authorList>
    </citation>
    <scope>NUCLEOTIDE SEQUENCE</scope>
</reference>
<feature type="domain" description="Septum formation inhibitor MinC C-terminal" evidence="4">
    <location>
        <begin position="3"/>
        <end position="89"/>
    </location>
</feature>
<keyword evidence="2" id="KW-0717">Septation</keyword>
<evidence type="ECO:0000313" key="5">
    <source>
        <dbReference type="EMBL" id="EQD54112.1"/>
    </source>
</evidence>